<keyword evidence="6 9" id="KW-1133">Transmembrane helix</keyword>
<dbReference type="PROSITE" id="PS50893">
    <property type="entry name" value="ABC_TRANSPORTER_2"/>
    <property type="match status" value="1"/>
</dbReference>
<feature type="domain" description="ABC transporter" evidence="10">
    <location>
        <begin position="376"/>
        <end position="593"/>
    </location>
</feature>
<comment type="caution">
    <text evidence="12">The sequence shown here is derived from an EMBL/GenBank/DDBJ whole genome shotgun (WGS) entry which is preliminary data.</text>
</comment>
<dbReference type="Pfam" id="PF06472">
    <property type="entry name" value="ABC_membrane_2"/>
    <property type="match status" value="1"/>
</dbReference>
<keyword evidence="5" id="KW-0067">ATP-binding</keyword>
<feature type="transmembrane region" description="Helical" evidence="9">
    <location>
        <begin position="39"/>
        <end position="59"/>
    </location>
</feature>
<evidence type="ECO:0000313" key="12">
    <source>
        <dbReference type="EMBL" id="MDO7834633.1"/>
    </source>
</evidence>
<evidence type="ECO:0000256" key="5">
    <source>
        <dbReference type="ARBA" id="ARBA00022840"/>
    </source>
</evidence>
<gene>
    <name evidence="12" type="ORF">Q4610_06200</name>
</gene>
<keyword evidence="3 9" id="KW-0812">Transmembrane</keyword>
<dbReference type="Gene3D" id="1.20.1560.10">
    <property type="entry name" value="ABC transporter type 1, transmembrane domain"/>
    <property type="match status" value="1"/>
</dbReference>
<dbReference type="Gene3D" id="3.40.50.300">
    <property type="entry name" value="P-loop containing nucleotide triphosphate hydrolases"/>
    <property type="match status" value="1"/>
</dbReference>
<keyword evidence="7 9" id="KW-0472">Membrane</keyword>
<dbReference type="InterPro" id="IPR027417">
    <property type="entry name" value="P-loop_NTPase"/>
</dbReference>
<feature type="transmembrane region" description="Helical" evidence="9">
    <location>
        <begin position="97"/>
        <end position="118"/>
    </location>
</feature>
<evidence type="ECO:0000256" key="1">
    <source>
        <dbReference type="ARBA" id="ARBA00004651"/>
    </source>
</evidence>
<feature type="transmembrane region" description="Helical" evidence="9">
    <location>
        <begin position="329"/>
        <end position="346"/>
    </location>
</feature>
<accession>A0ABT8ZJY1</accession>
<feature type="transmembrane region" description="Helical" evidence="9">
    <location>
        <begin position="209"/>
        <end position="232"/>
    </location>
</feature>
<keyword evidence="4" id="KW-0547">Nucleotide-binding</keyword>
<evidence type="ECO:0000256" key="9">
    <source>
        <dbReference type="SAM" id="Phobius"/>
    </source>
</evidence>
<evidence type="ECO:0000313" key="13">
    <source>
        <dbReference type="Proteomes" id="UP001176471"/>
    </source>
</evidence>
<evidence type="ECO:0000256" key="3">
    <source>
        <dbReference type="ARBA" id="ARBA00022692"/>
    </source>
</evidence>
<evidence type="ECO:0000256" key="8">
    <source>
        <dbReference type="SAM" id="MobiDB-lite"/>
    </source>
</evidence>
<dbReference type="InterPro" id="IPR003439">
    <property type="entry name" value="ABC_transporter-like_ATP-bd"/>
</dbReference>
<evidence type="ECO:0000256" key="6">
    <source>
        <dbReference type="ARBA" id="ARBA00022989"/>
    </source>
</evidence>
<evidence type="ECO:0000256" key="7">
    <source>
        <dbReference type="ARBA" id="ARBA00023136"/>
    </source>
</evidence>
<keyword evidence="13" id="KW-1185">Reference proteome</keyword>
<keyword evidence="2" id="KW-0813">Transport</keyword>
<dbReference type="PANTHER" id="PTHR11384:SF59">
    <property type="entry name" value="LYSOSOMAL COBALAMIN TRANSPORTER ABCD4"/>
    <property type="match status" value="1"/>
</dbReference>
<dbReference type="InterPro" id="IPR003593">
    <property type="entry name" value="AAA+_ATPase"/>
</dbReference>
<dbReference type="Proteomes" id="UP001176471">
    <property type="component" value="Unassembled WGS sequence"/>
</dbReference>
<dbReference type="SUPFAM" id="SSF52540">
    <property type="entry name" value="P-loop containing nucleoside triphosphate hydrolases"/>
    <property type="match status" value="1"/>
</dbReference>
<name>A0ABT8ZJY1_9SPHN</name>
<dbReference type="SMART" id="SM00382">
    <property type="entry name" value="AAA"/>
    <property type="match status" value="1"/>
</dbReference>
<evidence type="ECO:0000256" key="4">
    <source>
        <dbReference type="ARBA" id="ARBA00022741"/>
    </source>
</evidence>
<dbReference type="InterPro" id="IPR011527">
    <property type="entry name" value="ABC1_TM_dom"/>
</dbReference>
<dbReference type="SUPFAM" id="SSF90123">
    <property type="entry name" value="ABC transporter transmembrane region"/>
    <property type="match status" value="1"/>
</dbReference>
<reference evidence="12" key="1">
    <citation type="submission" date="2023-07" db="EMBL/GenBank/DDBJ databases">
        <title>Bacterial whole genome sequence for Sphingobium sp. HBC34.</title>
        <authorList>
            <person name="Le V."/>
            <person name="Ko S.-R."/>
            <person name="Ahn C.-Y."/>
            <person name="Oh H.-M."/>
        </authorList>
    </citation>
    <scope>NUCLEOTIDE SEQUENCE</scope>
    <source>
        <strain evidence="12">HBC34</strain>
    </source>
</reference>
<feature type="domain" description="ABC transmembrane type-1" evidence="11">
    <location>
        <begin position="78"/>
        <end position="352"/>
    </location>
</feature>
<protein>
    <submittedName>
        <fullName evidence="12">SbmA/BacA-like family transporter</fullName>
    </submittedName>
</protein>
<feature type="transmembrane region" description="Helical" evidence="9">
    <location>
        <begin position="167"/>
        <end position="189"/>
    </location>
</feature>
<dbReference type="InterPro" id="IPR036640">
    <property type="entry name" value="ABC1_TM_sf"/>
</dbReference>
<dbReference type="PROSITE" id="PS50929">
    <property type="entry name" value="ABC_TM1F"/>
    <property type="match status" value="1"/>
</dbReference>
<dbReference type="Pfam" id="PF00005">
    <property type="entry name" value="ABC_tran"/>
    <property type="match status" value="1"/>
</dbReference>
<comment type="subcellular location">
    <subcellularLocation>
        <location evidence="1">Cell membrane</location>
        <topology evidence="1">Multi-pass membrane protein</topology>
    </subcellularLocation>
</comment>
<feature type="transmembrane region" description="Helical" evidence="9">
    <location>
        <begin position="294"/>
        <end position="317"/>
    </location>
</feature>
<dbReference type="EMBL" id="JAUQOM010000002">
    <property type="protein sequence ID" value="MDO7834633.1"/>
    <property type="molecule type" value="Genomic_DNA"/>
</dbReference>
<evidence type="ECO:0000259" key="11">
    <source>
        <dbReference type="PROSITE" id="PS50929"/>
    </source>
</evidence>
<dbReference type="InterPro" id="IPR050835">
    <property type="entry name" value="ABC_transporter_sub-D"/>
</dbReference>
<feature type="region of interest" description="Disordered" evidence="8">
    <location>
        <begin position="1"/>
        <end position="22"/>
    </location>
</feature>
<organism evidence="12 13">
    <name type="scientific">Sphingobium cyanobacteriorum</name>
    <dbReference type="NCBI Taxonomy" id="3063954"/>
    <lineage>
        <taxon>Bacteria</taxon>
        <taxon>Pseudomonadati</taxon>
        <taxon>Pseudomonadota</taxon>
        <taxon>Alphaproteobacteria</taxon>
        <taxon>Sphingomonadales</taxon>
        <taxon>Sphingomonadaceae</taxon>
        <taxon>Sphingobium</taxon>
    </lineage>
</organism>
<dbReference type="PANTHER" id="PTHR11384">
    <property type="entry name" value="ATP-BINDING CASSETTE, SUB-FAMILY D MEMBER"/>
    <property type="match status" value="1"/>
</dbReference>
<evidence type="ECO:0000256" key="2">
    <source>
        <dbReference type="ARBA" id="ARBA00022448"/>
    </source>
</evidence>
<dbReference type="RefSeq" id="WP_304535124.1">
    <property type="nucleotide sequence ID" value="NZ_JAUQOM010000002.1"/>
</dbReference>
<evidence type="ECO:0000259" key="10">
    <source>
        <dbReference type="PROSITE" id="PS50893"/>
    </source>
</evidence>
<sequence>MTDTYVTDPSAEDAARREQPPEVPPGTVWLHVKYGADMIWRYLKADPLLGTLLIAYQFVQSTANVTVLLKMQLGFAGIVSALAAKNGAVIPGLVSQILLYCGAVAILNVIGVWTRLALRIRMRRVLTTRLLDRWMGDNRFFHLERRTEIDYPEQRIQEDIYTYVEKVTLIGVQVVASVFGVFLYTSQLWRLSPPLTFPAVGMTEPIPGLLVYVAFTLAIVMTVLVHWVGRLLTRAEVVRQRLEAQFRLEMQAIRGNGESIAFARAGGIERRRLANTFQLITINWRAYTLANMRITVVTSLPETFMFLLPYLICIPFVLKGQMQVGDIQIVMASFTAVYMGISALVAQYSELAILRSAVARLQLLDALLSMPLDSGIHVEEVADARVGVHKLQVAYPNGEPMIALDDLQITPGSRLLVQGRSGAGKSTLLRSIAGLWPYGQGHVKLPKDSRVAFLPQRNYMPDGTLASLMSYPDAPDTRSDEEYADLLHAFDLGRLVPQLHSHMPWSRILSPGEQQRIAAARAILARPDFLFVDEATSALDAHLEEQLYEALVKRLPDAAIISVAHRQSVAAYHDRRLFIENGVANVAPLRHGIG</sequence>
<proteinExistence type="predicted"/>